<accession>A0ABX0SUL7</accession>
<evidence type="ECO:0000313" key="5">
    <source>
        <dbReference type="EMBL" id="NIH80659.1"/>
    </source>
</evidence>
<keyword evidence="6" id="KW-1185">Reference proteome</keyword>
<dbReference type="PRINTS" id="PR00080">
    <property type="entry name" value="SDRFAMILY"/>
</dbReference>
<evidence type="ECO:0000313" key="6">
    <source>
        <dbReference type="Proteomes" id="UP000754495"/>
    </source>
</evidence>
<evidence type="ECO:0000256" key="1">
    <source>
        <dbReference type="ARBA" id="ARBA00006484"/>
    </source>
</evidence>
<dbReference type="InterPro" id="IPR020904">
    <property type="entry name" value="Sc_DH/Rdtase_CS"/>
</dbReference>
<dbReference type="PROSITE" id="PS00061">
    <property type="entry name" value="ADH_SHORT"/>
    <property type="match status" value="1"/>
</dbReference>
<feature type="compositionally biased region" description="Basic and acidic residues" evidence="4">
    <location>
        <begin position="286"/>
        <end position="297"/>
    </location>
</feature>
<dbReference type="InterPro" id="IPR036291">
    <property type="entry name" value="NAD(P)-bd_dom_sf"/>
</dbReference>
<evidence type="ECO:0000256" key="2">
    <source>
        <dbReference type="ARBA" id="ARBA00023002"/>
    </source>
</evidence>
<dbReference type="NCBIfam" id="NF005495">
    <property type="entry name" value="PRK07109.1"/>
    <property type="match status" value="1"/>
</dbReference>
<protein>
    <submittedName>
        <fullName evidence="5">NAD(P)-dependent dehydrogenase (Short-subunit alcohol dehydrogenase family)</fullName>
    </submittedName>
</protein>
<keyword evidence="2" id="KW-0560">Oxidoreductase</keyword>
<evidence type="ECO:0000256" key="3">
    <source>
        <dbReference type="RuleBase" id="RU000363"/>
    </source>
</evidence>
<organism evidence="5 6">
    <name type="scientific">Amycolatopsis viridis</name>
    <dbReference type="NCBI Taxonomy" id="185678"/>
    <lineage>
        <taxon>Bacteria</taxon>
        <taxon>Bacillati</taxon>
        <taxon>Actinomycetota</taxon>
        <taxon>Actinomycetes</taxon>
        <taxon>Pseudonocardiales</taxon>
        <taxon>Pseudonocardiaceae</taxon>
        <taxon>Amycolatopsis</taxon>
    </lineage>
</organism>
<reference evidence="5 6" key="1">
    <citation type="submission" date="2020-03" db="EMBL/GenBank/DDBJ databases">
        <title>Sequencing the genomes of 1000 actinobacteria strains.</title>
        <authorList>
            <person name="Klenk H.-P."/>
        </authorList>
    </citation>
    <scope>NUCLEOTIDE SEQUENCE [LARGE SCALE GENOMIC DNA]</scope>
    <source>
        <strain evidence="5 6">DSM 45668</strain>
    </source>
</reference>
<dbReference type="PRINTS" id="PR00081">
    <property type="entry name" value="GDHRDH"/>
</dbReference>
<dbReference type="PANTHER" id="PTHR44196:SF1">
    <property type="entry name" value="DEHYDROGENASE_REDUCTASE SDR FAMILY MEMBER 7B"/>
    <property type="match status" value="1"/>
</dbReference>
<dbReference type="PANTHER" id="PTHR44196">
    <property type="entry name" value="DEHYDROGENASE/REDUCTASE SDR FAMILY MEMBER 7B"/>
    <property type="match status" value="1"/>
</dbReference>
<sequence length="332" mass="34935">MPKPVSEQVVVIAGASSGIGRAAALAFAGRGARVVCAARGEAALDSLVREIRDGGGQAVAVPTDVADPGAVRALAAAAEREFGRIDTWVNAAAVAVFGQVEEISDAEFDRVMRVNFLGQVHGVKAALPALRRAGGGVIIGIASVEGVRSVPLHAPYTASKFALRGFYDCLRMELAQRGEQIAVTTILPAAIDTPFFEHSRSKMGALPKPPPPVYAPETVAENVVFAAEHPRREIPVGGAALAFFFGQRFSPALTDALLAVRRLGSAAFRDDRPDNGVDNVDTPVDEPGRVHGSEPRRVRPGSVFSRTIARLPRPGELLTAAVSARHRRHAAG</sequence>
<dbReference type="Pfam" id="PF00106">
    <property type="entry name" value="adh_short"/>
    <property type="match status" value="1"/>
</dbReference>
<feature type="region of interest" description="Disordered" evidence="4">
    <location>
        <begin position="269"/>
        <end position="299"/>
    </location>
</feature>
<comment type="similarity">
    <text evidence="1 3">Belongs to the short-chain dehydrogenases/reductases (SDR) family.</text>
</comment>
<dbReference type="RefSeq" id="WP_167115235.1">
    <property type="nucleotide sequence ID" value="NZ_JAANOU010000001.1"/>
</dbReference>
<gene>
    <name evidence="5" type="ORF">FHX46_003189</name>
</gene>
<dbReference type="Gene3D" id="3.40.50.720">
    <property type="entry name" value="NAD(P)-binding Rossmann-like Domain"/>
    <property type="match status" value="1"/>
</dbReference>
<dbReference type="InterPro" id="IPR002347">
    <property type="entry name" value="SDR_fam"/>
</dbReference>
<comment type="caution">
    <text evidence="5">The sequence shown here is derived from an EMBL/GenBank/DDBJ whole genome shotgun (WGS) entry which is preliminary data.</text>
</comment>
<dbReference type="SUPFAM" id="SSF51735">
    <property type="entry name" value="NAD(P)-binding Rossmann-fold domains"/>
    <property type="match status" value="1"/>
</dbReference>
<proteinExistence type="inferred from homology"/>
<dbReference type="Proteomes" id="UP000754495">
    <property type="component" value="Unassembled WGS sequence"/>
</dbReference>
<dbReference type="EMBL" id="JAANOU010000001">
    <property type="protein sequence ID" value="NIH80659.1"/>
    <property type="molecule type" value="Genomic_DNA"/>
</dbReference>
<evidence type="ECO:0000256" key="4">
    <source>
        <dbReference type="SAM" id="MobiDB-lite"/>
    </source>
</evidence>
<name>A0ABX0SUL7_9PSEU</name>